<comment type="pathway">
    <text evidence="1">Nucleotide-sugar biosynthesis; UDP-N-acetyl-alpha-D-glucosamine biosynthesis; UDP-N-acetyl-alpha-D-glucosamine from N-acetyl-alpha-D-glucosamine 1-phosphate: step 1/1.</text>
</comment>
<reference evidence="8" key="1">
    <citation type="submission" date="2025-08" db="UniProtKB">
        <authorList>
            <consortium name="RefSeq"/>
        </authorList>
    </citation>
    <scope>IDENTIFICATION</scope>
</reference>
<dbReference type="Pfam" id="PF01704">
    <property type="entry name" value="UDPGP"/>
    <property type="match status" value="1"/>
</dbReference>
<dbReference type="FunFam" id="3.90.550.10:FF:000075">
    <property type="entry name" value="Probable UDP-N-acetylglucosamine pyrophosphorylase"/>
    <property type="match status" value="1"/>
</dbReference>
<accession>A0A6P3DT60</accession>
<dbReference type="KEGG" id="bim:100747964"/>
<dbReference type="RefSeq" id="XP_003487879.1">
    <property type="nucleotide sequence ID" value="XM_003487831.4"/>
</dbReference>
<evidence type="ECO:0000256" key="1">
    <source>
        <dbReference type="ARBA" id="ARBA00005208"/>
    </source>
</evidence>
<dbReference type="AlphaFoldDB" id="A0A6P3DT60"/>
<dbReference type="PANTHER" id="PTHR11952:SF2">
    <property type="entry name" value="LD24639P"/>
    <property type="match status" value="1"/>
</dbReference>
<evidence type="ECO:0000256" key="3">
    <source>
        <dbReference type="ARBA" id="ARBA00012457"/>
    </source>
</evidence>
<dbReference type="Proteomes" id="UP000515180">
    <property type="component" value="Unplaced"/>
</dbReference>
<dbReference type="PANTHER" id="PTHR11952">
    <property type="entry name" value="UDP- GLUCOSE PYROPHOSPHORYLASE"/>
    <property type="match status" value="1"/>
</dbReference>
<proteinExistence type="inferred from homology"/>
<sequence>MNMESLKKKLIEYNQEHLLKFWDQLSDKERENLYQDISELDLADVTSYFVNAVHASSSMQNMLDDKVTPIPKENIASLKITDKEQLRVYEKLGLQEIADGKVAVLLMAGGQGTRLGVSYPKGMYNVGLPSGKSLFQLQAERILRLQNMAKKECGKDGEIKWYILTSEATHETTVSFLQKHNYFDLKEKNVKAFKQGMLPCFTLDGKIILDKKYKISKAPDGNGGLYRALKVQGILDDMKHHGIHSVHVHSVDNILIKVADPIFIGYCLSSCTDCGVKVIEKSSPNESVGVVCKVDGIYKVVEYSEISKETAELRSDDGQLIYNAANICNHYFTVDFLHNVAINHEKEMELHAAKKKIPYIDANGNRIEPKSPNGFKIEKFVFDVFEFAKQLSVWEGIREEDFSPLKNADSVGQDCPSTARNDVLKIHKKWLLNAGATSVANDVEISPLLSYAGENLNHMMGLSLEGPCVLE</sequence>
<keyword evidence="7" id="KW-1185">Reference proteome</keyword>
<dbReference type="Gene3D" id="3.90.550.10">
    <property type="entry name" value="Spore Coat Polysaccharide Biosynthesis Protein SpsA, Chain A"/>
    <property type="match status" value="1"/>
</dbReference>
<name>A0A6P3DT60_BOMIM</name>
<dbReference type="OrthoDB" id="532420at2759"/>
<dbReference type="InterPro" id="IPR002618">
    <property type="entry name" value="UDPGP_fam"/>
</dbReference>
<dbReference type="InterPro" id="IPR039741">
    <property type="entry name" value="UDP-sugar_pyrophosphorylase"/>
</dbReference>
<evidence type="ECO:0000313" key="8">
    <source>
        <dbReference type="RefSeq" id="XP_003487879.1"/>
    </source>
</evidence>
<evidence type="ECO:0000256" key="2">
    <source>
        <dbReference type="ARBA" id="ARBA00010401"/>
    </source>
</evidence>
<keyword evidence="4" id="KW-0808">Transferase</keyword>
<comment type="similarity">
    <text evidence="2">Belongs to the UDPGP type 1 family.</text>
</comment>
<dbReference type="GO" id="GO:0003977">
    <property type="term" value="F:UDP-N-acetylglucosamine diphosphorylase activity"/>
    <property type="evidence" value="ECO:0007669"/>
    <property type="project" value="UniProtKB-EC"/>
</dbReference>
<keyword evidence="5" id="KW-0548">Nucleotidyltransferase</keyword>
<dbReference type="EC" id="2.7.7.23" evidence="3"/>
<comment type="catalytic activity">
    <reaction evidence="6">
        <text>N-acetyl-alpha-D-glucosamine 1-phosphate + UTP + H(+) = UDP-N-acetyl-alpha-D-glucosamine + diphosphate</text>
        <dbReference type="Rhea" id="RHEA:13509"/>
        <dbReference type="ChEBI" id="CHEBI:15378"/>
        <dbReference type="ChEBI" id="CHEBI:33019"/>
        <dbReference type="ChEBI" id="CHEBI:46398"/>
        <dbReference type="ChEBI" id="CHEBI:57705"/>
        <dbReference type="ChEBI" id="CHEBI:57776"/>
        <dbReference type="EC" id="2.7.7.23"/>
    </reaction>
</comment>
<evidence type="ECO:0000256" key="4">
    <source>
        <dbReference type="ARBA" id="ARBA00022679"/>
    </source>
</evidence>
<evidence type="ECO:0000256" key="6">
    <source>
        <dbReference type="ARBA" id="ARBA00048493"/>
    </source>
</evidence>
<evidence type="ECO:0000313" key="7">
    <source>
        <dbReference type="Proteomes" id="UP000515180"/>
    </source>
</evidence>
<organism evidence="7 8">
    <name type="scientific">Bombus impatiens</name>
    <name type="common">Bumblebee</name>
    <dbReference type="NCBI Taxonomy" id="132113"/>
    <lineage>
        <taxon>Eukaryota</taxon>
        <taxon>Metazoa</taxon>
        <taxon>Ecdysozoa</taxon>
        <taxon>Arthropoda</taxon>
        <taxon>Hexapoda</taxon>
        <taxon>Insecta</taxon>
        <taxon>Pterygota</taxon>
        <taxon>Neoptera</taxon>
        <taxon>Endopterygota</taxon>
        <taxon>Hymenoptera</taxon>
        <taxon>Apocrita</taxon>
        <taxon>Aculeata</taxon>
        <taxon>Apoidea</taxon>
        <taxon>Anthophila</taxon>
        <taxon>Apidae</taxon>
        <taxon>Bombus</taxon>
        <taxon>Pyrobombus</taxon>
    </lineage>
</organism>
<dbReference type="CDD" id="cd04193">
    <property type="entry name" value="UDPGlcNAc_PPase"/>
    <property type="match status" value="1"/>
</dbReference>
<dbReference type="CTD" id="33903"/>
<gene>
    <name evidence="8" type="primary">LOC100747964</name>
</gene>
<dbReference type="GeneID" id="100747964"/>
<dbReference type="GO" id="GO:0006048">
    <property type="term" value="P:UDP-N-acetylglucosamine biosynthetic process"/>
    <property type="evidence" value="ECO:0007669"/>
    <property type="project" value="TreeGrafter"/>
</dbReference>
<dbReference type="SUPFAM" id="SSF53448">
    <property type="entry name" value="Nucleotide-diphospho-sugar transferases"/>
    <property type="match status" value="1"/>
</dbReference>
<protein>
    <recommendedName>
        <fullName evidence="3">UDP-N-acetylglucosamine diphosphorylase</fullName>
        <ecNumber evidence="3">2.7.7.23</ecNumber>
    </recommendedName>
</protein>
<dbReference type="InterPro" id="IPR029044">
    <property type="entry name" value="Nucleotide-diphossugar_trans"/>
</dbReference>
<evidence type="ECO:0000256" key="5">
    <source>
        <dbReference type="ARBA" id="ARBA00022695"/>
    </source>
</evidence>